<feature type="transmembrane region" description="Helical" evidence="7">
    <location>
        <begin position="343"/>
        <end position="368"/>
    </location>
</feature>
<dbReference type="EMBL" id="ACQA01000002">
    <property type="protein sequence ID" value="EEQ93319.1"/>
    <property type="molecule type" value="Genomic_DNA"/>
</dbReference>
<proteinExistence type="inferred from homology"/>
<protein>
    <submittedName>
        <fullName evidence="8">Polysaccharide biosynthesis protein</fullName>
    </submittedName>
</protein>
<evidence type="ECO:0000313" key="8">
    <source>
        <dbReference type="EMBL" id="EEQ93319.1"/>
    </source>
</evidence>
<gene>
    <name evidence="8" type="ORF">OINT_2000464</name>
</gene>
<name>C4WN10_9HYPH</name>
<keyword evidence="5 7" id="KW-1133">Transmembrane helix</keyword>
<comment type="similarity">
    <text evidence="2">Belongs to the polysaccharide synthase family.</text>
</comment>
<evidence type="ECO:0000256" key="5">
    <source>
        <dbReference type="ARBA" id="ARBA00022989"/>
    </source>
</evidence>
<dbReference type="HOGENOM" id="CLU_026911_4_0_5"/>
<feature type="transmembrane region" description="Helical" evidence="7">
    <location>
        <begin position="409"/>
        <end position="431"/>
    </location>
</feature>
<feature type="transmembrane region" description="Helical" evidence="7">
    <location>
        <begin position="464"/>
        <end position="485"/>
    </location>
</feature>
<dbReference type="PANTHER" id="PTHR30250">
    <property type="entry name" value="PST FAMILY PREDICTED COLANIC ACID TRANSPORTER"/>
    <property type="match status" value="1"/>
</dbReference>
<evidence type="ECO:0000256" key="7">
    <source>
        <dbReference type="SAM" id="Phobius"/>
    </source>
</evidence>
<comment type="caution">
    <text evidence="8">The sequence shown here is derived from an EMBL/GenBank/DDBJ whole genome shotgun (WGS) entry which is preliminary data.</text>
</comment>
<dbReference type="InterPro" id="IPR050833">
    <property type="entry name" value="Poly_Biosynth_Transport"/>
</dbReference>
<sequence>MNGGRKGDTKTAGRAGEYHLLERIMNGGRRGFLMAALEQYAGLLFNFVTVAVVSRFLGPAETGMGVIGLSLTAIVFSLREFASPEFLIKIDKVRDQDIRTSLTFLMSVTVLLSAALYLSLGYFAETYNDPQLKLFLSITIVAALVESLSLPIVALLRREMAFGRLARIRTAGSGLGALVTIAMAFCGFGHMCFAFGLLASALMTTGLAVAIHPLGTLLRPSLASFDTAWRFGIFLGGNAGLNKICMTLPQLLLGRFMPISAVGIYNRADTLSGLPDRIILSAVFTVAFPMLSAQVREGADISQSYVRALSYITVVYWPAQALLALLAYPAVHIVLGPGWSEAAPIVAILSLACLFWFPSILTYPLLMALGQNREAFLSNLISRLVAVTVIGTAAFYGLLAVALGQFISLPIQMVIAIVFVRRHVAFSYAVLGRALLRSGLVTLITLAIPLAMVAANGFSLEIHWSRGVVMGLIAAFSWLGALFVVRHPFIIEVEPILGWLAGKIRTRSVHPPASRLAE</sequence>
<feature type="transmembrane region" description="Helical" evidence="7">
    <location>
        <begin position="278"/>
        <end position="296"/>
    </location>
</feature>
<feature type="transmembrane region" description="Helical" evidence="7">
    <location>
        <begin position="135"/>
        <end position="156"/>
    </location>
</feature>
<evidence type="ECO:0000313" key="9">
    <source>
        <dbReference type="Proteomes" id="UP000004386"/>
    </source>
</evidence>
<dbReference type="Pfam" id="PF13440">
    <property type="entry name" value="Polysacc_synt_3"/>
    <property type="match status" value="1"/>
</dbReference>
<evidence type="ECO:0000256" key="2">
    <source>
        <dbReference type="ARBA" id="ARBA00007430"/>
    </source>
</evidence>
<evidence type="ECO:0000256" key="4">
    <source>
        <dbReference type="ARBA" id="ARBA00022692"/>
    </source>
</evidence>
<dbReference type="PANTHER" id="PTHR30250:SF10">
    <property type="entry name" value="LIPOPOLYSACCHARIDE BIOSYNTHESIS PROTEIN WZXC"/>
    <property type="match status" value="1"/>
</dbReference>
<reference evidence="8 9" key="1">
    <citation type="submission" date="2009-05" db="EMBL/GenBank/DDBJ databases">
        <authorList>
            <person name="Setubal J.C."/>
            <person name="Boyle S."/>
            <person name="Crasta O.R."/>
            <person name="Gillespie J.J."/>
            <person name="Kenyon R.W."/>
            <person name="Lu J."/>
            <person name="Mane S."/>
            <person name="Nagrani S."/>
            <person name="Shallom J.M."/>
            <person name="Shallom S."/>
            <person name="Shukla M."/>
            <person name="Snyder E.E."/>
            <person name="Sobral B.W."/>
            <person name="Wattam A.R."/>
            <person name="Will R."/>
            <person name="Williams K."/>
            <person name="Yoo H."/>
            <person name="Munk C."/>
            <person name="Tapia R."/>
            <person name="Green L."/>
            <person name="Rogers Y."/>
            <person name="Detter J.C."/>
            <person name="Bruce D."/>
            <person name="Brettin T.S."/>
            <person name="Tsolis R."/>
        </authorList>
    </citation>
    <scope>NUCLEOTIDE SEQUENCE [LARGE SCALE GENOMIC DNA]</scope>
    <source>
        <strain evidence="8 9">LMG 3301</strain>
    </source>
</reference>
<organism evidence="8 9">
    <name type="scientific">Brucella intermedia LMG 3301</name>
    <dbReference type="NCBI Taxonomy" id="641118"/>
    <lineage>
        <taxon>Bacteria</taxon>
        <taxon>Pseudomonadati</taxon>
        <taxon>Pseudomonadota</taxon>
        <taxon>Alphaproteobacteria</taxon>
        <taxon>Hyphomicrobiales</taxon>
        <taxon>Brucellaceae</taxon>
        <taxon>Brucella/Ochrobactrum group</taxon>
        <taxon>Brucella</taxon>
    </lineage>
</organism>
<feature type="transmembrane region" description="Helical" evidence="7">
    <location>
        <begin position="32"/>
        <end position="57"/>
    </location>
</feature>
<keyword evidence="6 7" id="KW-0472">Membrane</keyword>
<dbReference type="Proteomes" id="UP000004386">
    <property type="component" value="Unassembled WGS sequence"/>
</dbReference>
<evidence type="ECO:0000256" key="3">
    <source>
        <dbReference type="ARBA" id="ARBA00022475"/>
    </source>
</evidence>
<comment type="subcellular location">
    <subcellularLocation>
        <location evidence="1">Cell membrane</location>
        <topology evidence="1">Multi-pass membrane protein</topology>
    </subcellularLocation>
</comment>
<keyword evidence="4 7" id="KW-0812">Transmembrane</keyword>
<dbReference type="AlphaFoldDB" id="C4WN10"/>
<feature type="transmembrane region" description="Helical" evidence="7">
    <location>
        <begin position="63"/>
        <end position="82"/>
    </location>
</feature>
<evidence type="ECO:0000256" key="1">
    <source>
        <dbReference type="ARBA" id="ARBA00004651"/>
    </source>
</evidence>
<feature type="transmembrane region" description="Helical" evidence="7">
    <location>
        <begin position="308"/>
        <end position="331"/>
    </location>
</feature>
<feature type="transmembrane region" description="Helical" evidence="7">
    <location>
        <begin position="102"/>
        <end position="123"/>
    </location>
</feature>
<evidence type="ECO:0000256" key="6">
    <source>
        <dbReference type="ARBA" id="ARBA00023136"/>
    </source>
</evidence>
<feature type="transmembrane region" description="Helical" evidence="7">
    <location>
        <begin position="438"/>
        <end position="458"/>
    </location>
</feature>
<accession>C4WN10</accession>
<feature type="transmembrane region" description="Helical" evidence="7">
    <location>
        <begin position="177"/>
        <end position="202"/>
    </location>
</feature>
<feature type="transmembrane region" description="Helical" evidence="7">
    <location>
        <begin position="380"/>
        <end position="403"/>
    </location>
</feature>
<dbReference type="GO" id="GO:0005886">
    <property type="term" value="C:plasma membrane"/>
    <property type="evidence" value="ECO:0007669"/>
    <property type="project" value="UniProtKB-SubCell"/>
</dbReference>
<keyword evidence="3" id="KW-1003">Cell membrane</keyword>